<evidence type="ECO:0000313" key="3">
    <source>
        <dbReference type="Proteomes" id="UP001240236"/>
    </source>
</evidence>
<dbReference type="EMBL" id="JAUSUZ010000001">
    <property type="protein sequence ID" value="MDQ0364199.1"/>
    <property type="molecule type" value="Genomic_DNA"/>
</dbReference>
<keyword evidence="3" id="KW-1185">Reference proteome</keyword>
<organism evidence="2 3">
    <name type="scientific">Catenuloplanes indicus</name>
    <dbReference type="NCBI Taxonomy" id="137267"/>
    <lineage>
        <taxon>Bacteria</taxon>
        <taxon>Bacillati</taxon>
        <taxon>Actinomycetota</taxon>
        <taxon>Actinomycetes</taxon>
        <taxon>Micromonosporales</taxon>
        <taxon>Micromonosporaceae</taxon>
        <taxon>Catenuloplanes</taxon>
    </lineage>
</organism>
<dbReference type="Pfam" id="PF24837">
    <property type="entry name" value="AMIN-like"/>
    <property type="match status" value="1"/>
</dbReference>
<evidence type="ECO:0000313" key="2">
    <source>
        <dbReference type="EMBL" id="MDQ0364199.1"/>
    </source>
</evidence>
<feature type="domain" description="AMIN-like" evidence="1">
    <location>
        <begin position="27"/>
        <end position="71"/>
    </location>
</feature>
<evidence type="ECO:0000259" key="1">
    <source>
        <dbReference type="Pfam" id="PF24837"/>
    </source>
</evidence>
<gene>
    <name evidence="2" type="ORF">J2S42_000868</name>
</gene>
<dbReference type="Proteomes" id="UP001240236">
    <property type="component" value="Unassembled WGS sequence"/>
</dbReference>
<reference evidence="2 3" key="1">
    <citation type="submission" date="2023-07" db="EMBL/GenBank/DDBJ databases">
        <title>Sequencing the genomes of 1000 actinobacteria strains.</title>
        <authorList>
            <person name="Klenk H.-P."/>
        </authorList>
    </citation>
    <scope>NUCLEOTIDE SEQUENCE [LARGE SCALE GENOMIC DNA]</scope>
    <source>
        <strain evidence="2 3">DSM 44709</strain>
    </source>
</reference>
<accession>A0AAE3VVQ0</accession>
<dbReference type="AlphaFoldDB" id="A0AAE3VVQ0"/>
<name>A0AAE3VVQ0_9ACTN</name>
<protein>
    <recommendedName>
        <fullName evidence="1">AMIN-like domain-containing protein</fullName>
    </recommendedName>
</protein>
<sequence>MRRLKRRRLKRRRRMRANGFEYLLMVDALRDVLYGGTHEGYTKIAVGVRARLPFRVLTMTDPGRVVIDVAHRW</sequence>
<proteinExistence type="predicted"/>
<dbReference type="InterPro" id="IPR056303">
    <property type="entry name" value="AMIN-like"/>
</dbReference>
<comment type="caution">
    <text evidence="2">The sequence shown here is derived from an EMBL/GenBank/DDBJ whole genome shotgun (WGS) entry which is preliminary data.</text>
</comment>